<keyword evidence="1" id="KW-1133">Transmembrane helix</keyword>
<name>A0A5J6IB24_STRC4</name>
<feature type="transmembrane region" description="Helical" evidence="1">
    <location>
        <begin position="41"/>
        <end position="59"/>
    </location>
</feature>
<feature type="transmembrane region" description="Helical" evidence="1">
    <location>
        <begin position="66"/>
        <end position="85"/>
    </location>
</feature>
<sequence>MTELSTTFRAPLPVFRAAVFAFVGTVLGVSAHHLVAEGPAPWRQSAAAAAVLFAVGLAGARRPRSLMSVVAVCGVAQSALHLWLATAHAHSAPTMSVTAHAHHGTDAHTAWHERLHGSLAMTAVHAASAVLVAVLLHQADTVCWSLARGMTAAVDAVRARMATVRTLLRERLAAARYRLPPAVIGAWLQGPPLKRAVLADVLVRRGPPRAGTPLAI</sequence>
<keyword evidence="1" id="KW-0472">Membrane</keyword>
<gene>
    <name evidence="2" type="ORF">CP976_38340</name>
</gene>
<dbReference type="GeneID" id="91421893"/>
<feature type="transmembrane region" description="Helical" evidence="1">
    <location>
        <begin position="115"/>
        <end position="136"/>
    </location>
</feature>
<proteinExistence type="predicted"/>
<dbReference type="KEGG" id="scoe:CP976_38340"/>
<dbReference type="RefSeq" id="WP_150484462.1">
    <property type="nucleotide sequence ID" value="NZ_BMTB01000033.1"/>
</dbReference>
<feature type="transmembrane region" description="Helical" evidence="1">
    <location>
        <begin position="12"/>
        <end position="35"/>
    </location>
</feature>
<accession>A0A5J6IB24</accession>
<dbReference type="AlphaFoldDB" id="A0A5J6IB24"/>
<keyword evidence="1" id="KW-0812">Transmembrane</keyword>
<evidence type="ECO:0000256" key="1">
    <source>
        <dbReference type="SAM" id="Phobius"/>
    </source>
</evidence>
<organism evidence="2 3">
    <name type="scientific">Streptomyces coeruleorubidus</name>
    <dbReference type="NCBI Taxonomy" id="116188"/>
    <lineage>
        <taxon>Bacteria</taxon>
        <taxon>Bacillati</taxon>
        <taxon>Actinomycetota</taxon>
        <taxon>Actinomycetes</taxon>
        <taxon>Kitasatosporales</taxon>
        <taxon>Streptomycetaceae</taxon>
        <taxon>Streptomyces</taxon>
    </lineage>
</organism>
<dbReference type="EMBL" id="CP023694">
    <property type="protein sequence ID" value="QEV29399.1"/>
    <property type="molecule type" value="Genomic_DNA"/>
</dbReference>
<evidence type="ECO:0000313" key="2">
    <source>
        <dbReference type="EMBL" id="QEV29399.1"/>
    </source>
</evidence>
<evidence type="ECO:0000313" key="3">
    <source>
        <dbReference type="Proteomes" id="UP000326598"/>
    </source>
</evidence>
<reference evidence="2 3" key="1">
    <citation type="submission" date="2017-09" db="EMBL/GenBank/DDBJ databases">
        <authorList>
            <person name="Lee N."/>
            <person name="Cho B.-K."/>
        </authorList>
    </citation>
    <scope>NUCLEOTIDE SEQUENCE [LARGE SCALE GENOMIC DNA]</scope>
    <source>
        <strain evidence="2 3">ATCC 13740</strain>
    </source>
</reference>
<protein>
    <submittedName>
        <fullName evidence="2">Uncharacterized protein</fullName>
    </submittedName>
</protein>
<dbReference type="Proteomes" id="UP000326598">
    <property type="component" value="Chromosome"/>
</dbReference>